<evidence type="ECO:0000259" key="11">
    <source>
        <dbReference type="PROSITE" id="PS50013"/>
    </source>
</evidence>
<feature type="region of interest" description="Disordered" evidence="10">
    <location>
        <begin position="1232"/>
        <end position="1265"/>
    </location>
</feature>
<dbReference type="InterPro" id="IPR038718">
    <property type="entry name" value="SNF2-like_sf"/>
</dbReference>
<comment type="subcellular location">
    <subcellularLocation>
        <location evidence="1">Nucleus</location>
    </subcellularLocation>
</comment>
<dbReference type="CDD" id="cd18659">
    <property type="entry name" value="CD2_tandem"/>
    <property type="match status" value="1"/>
</dbReference>
<dbReference type="OMA" id="EGRYPQW"/>
<dbReference type="GO" id="GO:0005634">
    <property type="term" value="C:nucleus"/>
    <property type="evidence" value="ECO:0000318"/>
    <property type="project" value="GO_Central"/>
</dbReference>
<dbReference type="InterPro" id="IPR019787">
    <property type="entry name" value="Znf_PHD-finger"/>
</dbReference>
<evidence type="ECO:0000256" key="1">
    <source>
        <dbReference type="ARBA" id="ARBA00004123"/>
    </source>
</evidence>
<gene>
    <name evidence="13" type="primary">MOMa</name>
    <name evidence="13" type="ORF">SELMODRAFT_440558</name>
</gene>
<feature type="compositionally biased region" description="Basic and acidic residues" evidence="10">
    <location>
        <begin position="1417"/>
        <end position="1431"/>
    </location>
</feature>
<keyword evidence="5" id="KW-0378">Hydrolase</keyword>
<evidence type="ECO:0000256" key="7">
    <source>
        <dbReference type="ARBA" id="ARBA00022840"/>
    </source>
</evidence>
<dbReference type="Gene3D" id="2.40.50.40">
    <property type="match status" value="1"/>
</dbReference>
<dbReference type="Gene3D" id="3.40.50.10810">
    <property type="entry name" value="Tandem AAA-ATPase domain"/>
    <property type="match status" value="1"/>
</dbReference>
<feature type="region of interest" description="Disordered" evidence="10">
    <location>
        <begin position="1579"/>
        <end position="1640"/>
    </location>
</feature>
<feature type="coiled-coil region" evidence="9">
    <location>
        <begin position="1721"/>
        <end position="1774"/>
    </location>
</feature>
<dbReference type="SUPFAM" id="SSF57903">
    <property type="entry name" value="FYVE/PHD zinc finger"/>
    <property type="match status" value="1"/>
</dbReference>
<feature type="compositionally biased region" description="Acidic residues" evidence="10">
    <location>
        <begin position="13"/>
        <end position="28"/>
    </location>
</feature>
<evidence type="ECO:0000256" key="6">
    <source>
        <dbReference type="ARBA" id="ARBA00022833"/>
    </source>
</evidence>
<accession>D8RCH6</accession>
<dbReference type="Pfam" id="PF07496">
    <property type="entry name" value="zf-CW"/>
    <property type="match status" value="1"/>
</dbReference>
<keyword evidence="6" id="KW-0862">Zinc</keyword>
<dbReference type="PANTHER" id="PTHR45623">
    <property type="entry name" value="CHROMODOMAIN-HELICASE-DNA-BINDING PROTEIN 3-RELATED-RELATED"/>
    <property type="match status" value="1"/>
</dbReference>
<dbReference type="InParanoid" id="D8RCH6"/>
<dbReference type="InterPro" id="IPR011124">
    <property type="entry name" value="Znf_CW"/>
</dbReference>
<dbReference type="KEGG" id="smo:SELMODRAFT_440558"/>
<evidence type="ECO:0000256" key="5">
    <source>
        <dbReference type="ARBA" id="ARBA00022801"/>
    </source>
</evidence>
<evidence type="ECO:0000256" key="2">
    <source>
        <dbReference type="ARBA" id="ARBA00022723"/>
    </source>
</evidence>
<dbReference type="Gene3D" id="3.30.40.10">
    <property type="entry name" value="Zinc/RING finger domain, C3HC4 (zinc finger)"/>
    <property type="match status" value="1"/>
</dbReference>
<evidence type="ECO:0000256" key="8">
    <source>
        <dbReference type="ARBA" id="ARBA00023242"/>
    </source>
</evidence>
<dbReference type="GO" id="GO:0008270">
    <property type="term" value="F:zinc ion binding"/>
    <property type="evidence" value="ECO:0007669"/>
    <property type="project" value="UniProtKB-KW"/>
</dbReference>
<dbReference type="InterPro" id="IPR023780">
    <property type="entry name" value="Chromo_domain"/>
</dbReference>
<dbReference type="SUPFAM" id="SSF54160">
    <property type="entry name" value="Chromo domain-like"/>
    <property type="match status" value="1"/>
</dbReference>
<dbReference type="GO" id="GO:0016887">
    <property type="term" value="F:ATP hydrolysis activity"/>
    <property type="evidence" value="ECO:0000318"/>
    <property type="project" value="GO_Central"/>
</dbReference>
<feature type="compositionally biased region" description="Polar residues" evidence="10">
    <location>
        <begin position="1232"/>
        <end position="1248"/>
    </location>
</feature>
<dbReference type="STRING" id="88036.D8RCH6"/>
<dbReference type="InterPro" id="IPR013083">
    <property type="entry name" value="Znf_RING/FYVE/PHD"/>
</dbReference>
<dbReference type="Pfam" id="PF00628">
    <property type="entry name" value="PHD"/>
    <property type="match status" value="1"/>
</dbReference>
<dbReference type="Pfam" id="PF00385">
    <property type="entry name" value="Chromo"/>
    <property type="match status" value="1"/>
</dbReference>
<dbReference type="InterPro" id="IPR011011">
    <property type="entry name" value="Znf_FYVE_PHD"/>
</dbReference>
<dbReference type="PROSITE" id="PS51050">
    <property type="entry name" value="ZF_CW"/>
    <property type="match status" value="1"/>
</dbReference>
<name>D8RCH6_SELML</name>
<dbReference type="SMART" id="SM00249">
    <property type="entry name" value="PHD"/>
    <property type="match status" value="1"/>
</dbReference>
<dbReference type="EMBL" id="GL377576">
    <property type="protein sequence ID" value="EFJ29853.1"/>
    <property type="molecule type" value="Genomic_DNA"/>
</dbReference>
<feature type="coiled-coil region" evidence="9">
    <location>
        <begin position="1272"/>
        <end position="1300"/>
    </location>
</feature>
<feature type="coiled-coil region" evidence="9">
    <location>
        <begin position="1336"/>
        <end position="1363"/>
    </location>
</feature>
<dbReference type="HOGENOM" id="CLU_233327_0_0_1"/>
<dbReference type="PROSITE" id="PS50013">
    <property type="entry name" value="CHROMO_2"/>
    <property type="match status" value="1"/>
</dbReference>
<dbReference type="GO" id="GO:0006338">
    <property type="term" value="P:chromatin remodeling"/>
    <property type="evidence" value="ECO:0000318"/>
    <property type="project" value="GO_Central"/>
</dbReference>
<keyword evidence="3" id="KW-0547">Nucleotide-binding</keyword>
<feature type="region of interest" description="Disordered" evidence="10">
    <location>
        <begin position="1406"/>
        <end position="1499"/>
    </location>
</feature>
<dbReference type="GO" id="GO:0042393">
    <property type="term" value="F:histone binding"/>
    <property type="evidence" value="ECO:0000318"/>
    <property type="project" value="GO_Central"/>
</dbReference>
<keyword evidence="9" id="KW-0175">Coiled coil</keyword>
<dbReference type="InterPro" id="IPR056882">
    <property type="entry name" value="MOM1_dom"/>
</dbReference>
<dbReference type="InterPro" id="IPR016197">
    <property type="entry name" value="Chromo-like_dom_sf"/>
</dbReference>
<dbReference type="InterPro" id="IPR027417">
    <property type="entry name" value="P-loop_NTPase"/>
</dbReference>
<feature type="region of interest" description="Disordered" evidence="10">
    <location>
        <begin position="51"/>
        <end position="86"/>
    </location>
</feature>
<dbReference type="Gramene" id="EFJ29853">
    <property type="protein sequence ID" value="EFJ29853"/>
    <property type="gene ID" value="SELMODRAFT_440558"/>
</dbReference>
<keyword evidence="4" id="KW-0863">Zinc-finger</keyword>
<dbReference type="Pfam" id="PF00176">
    <property type="entry name" value="SNF2-rel_dom"/>
    <property type="match status" value="1"/>
</dbReference>
<feature type="domain" description="CW-type" evidence="12">
    <location>
        <begin position="162"/>
        <end position="213"/>
    </location>
</feature>
<dbReference type="Gene3D" id="3.40.50.300">
    <property type="entry name" value="P-loop containing nucleotide triphosphate hydrolases"/>
    <property type="match status" value="1"/>
</dbReference>
<dbReference type="InterPro" id="IPR049730">
    <property type="entry name" value="SNF2/RAD54-like_C"/>
</dbReference>
<organism evidence="14">
    <name type="scientific">Selaginella moellendorffii</name>
    <name type="common">Spikemoss</name>
    <dbReference type="NCBI Taxonomy" id="88036"/>
    <lineage>
        <taxon>Eukaryota</taxon>
        <taxon>Viridiplantae</taxon>
        <taxon>Streptophyta</taxon>
        <taxon>Embryophyta</taxon>
        <taxon>Tracheophyta</taxon>
        <taxon>Lycopodiopsida</taxon>
        <taxon>Selaginellales</taxon>
        <taxon>Selaginellaceae</taxon>
        <taxon>Selaginella</taxon>
    </lineage>
</organism>
<keyword evidence="14" id="KW-1185">Reference proteome</keyword>
<feature type="compositionally biased region" description="Polar residues" evidence="10">
    <location>
        <begin position="1101"/>
        <end position="1124"/>
    </location>
</feature>
<feature type="compositionally biased region" description="Polar residues" evidence="10">
    <location>
        <begin position="1437"/>
        <end position="1446"/>
    </location>
</feature>
<evidence type="ECO:0000313" key="13">
    <source>
        <dbReference type="EMBL" id="EFJ29853.1"/>
    </source>
</evidence>
<evidence type="ECO:0000313" key="14">
    <source>
        <dbReference type="Proteomes" id="UP000001514"/>
    </source>
</evidence>
<dbReference type="SUPFAM" id="SSF52540">
    <property type="entry name" value="P-loop containing nucleoside triphosphate hydrolases"/>
    <property type="match status" value="1"/>
</dbReference>
<evidence type="ECO:0000256" key="10">
    <source>
        <dbReference type="SAM" id="MobiDB-lite"/>
    </source>
</evidence>
<keyword evidence="8" id="KW-0539">Nucleus</keyword>
<evidence type="ECO:0000259" key="12">
    <source>
        <dbReference type="PROSITE" id="PS51050"/>
    </source>
</evidence>
<evidence type="ECO:0000256" key="4">
    <source>
        <dbReference type="ARBA" id="ARBA00022771"/>
    </source>
</evidence>
<dbReference type="InterPro" id="IPR000330">
    <property type="entry name" value="SNF2_N"/>
</dbReference>
<dbReference type="PANTHER" id="PTHR45623:SF13">
    <property type="entry name" value="HELICASE PROTEIN MOM1"/>
    <property type="match status" value="1"/>
</dbReference>
<feature type="region of interest" description="Disordered" evidence="10">
    <location>
        <begin position="1512"/>
        <end position="1542"/>
    </location>
</feature>
<protein>
    <submittedName>
        <fullName evidence="13">Uncharacterized protein MOMa</fullName>
    </submittedName>
</protein>
<dbReference type="eggNOG" id="KOG0383">
    <property type="taxonomic scope" value="Eukaryota"/>
</dbReference>
<evidence type="ECO:0000256" key="9">
    <source>
        <dbReference type="SAM" id="Coils"/>
    </source>
</evidence>
<keyword evidence="2" id="KW-0479">Metal-binding</keyword>
<dbReference type="GO" id="GO:0000785">
    <property type="term" value="C:chromatin"/>
    <property type="evidence" value="ECO:0000318"/>
    <property type="project" value="GO_Central"/>
</dbReference>
<evidence type="ECO:0000256" key="3">
    <source>
        <dbReference type="ARBA" id="ARBA00022741"/>
    </source>
</evidence>
<dbReference type="Proteomes" id="UP000001514">
    <property type="component" value="Unassembled WGS sequence"/>
</dbReference>
<dbReference type="Gene3D" id="3.30.40.100">
    <property type="match status" value="1"/>
</dbReference>
<proteinExistence type="predicted"/>
<feature type="region of interest" description="Disordered" evidence="10">
    <location>
        <begin position="1"/>
        <end position="30"/>
    </location>
</feature>
<dbReference type="InterPro" id="IPR001965">
    <property type="entry name" value="Znf_PHD"/>
</dbReference>
<reference evidence="13 14" key="1">
    <citation type="journal article" date="2011" name="Science">
        <title>The Selaginella genome identifies genetic changes associated with the evolution of vascular plants.</title>
        <authorList>
            <person name="Banks J.A."/>
            <person name="Nishiyama T."/>
            <person name="Hasebe M."/>
            <person name="Bowman J.L."/>
            <person name="Gribskov M."/>
            <person name="dePamphilis C."/>
            <person name="Albert V.A."/>
            <person name="Aono N."/>
            <person name="Aoyama T."/>
            <person name="Ambrose B.A."/>
            <person name="Ashton N.W."/>
            <person name="Axtell M.J."/>
            <person name="Barker E."/>
            <person name="Barker M.S."/>
            <person name="Bennetzen J.L."/>
            <person name="Bonawitz N.D."/>
            <person name="Chapple C."/>
            <person name="Cheng C."/>
            <person name="Correa L.G."/>
            <person name="Dacre M."/>
            <person name="DeBarry J."/>
            <person name="Dreyer I."/>
            <person name="Elias M."/>
            <person name="Engstrom E.M."/>
            <person name="Estelle M."/>
            <person name="Feng L."/>
            <person name="Finet C."/>
            <person name="Floyd S.K."/>
            <person name="Frommer W.B."/>
            <person name="Fujita T."/>
            <person name="Gramzow L."/>
            <person name="Gutensohn M."/>
            <person name="Harholt J."/>
            <person name="Hattori M."/>
            <person name="Heyl A."/>
            <person name="Hirai T."/>
            <person name="Hiwatashi Y."/>
            <person name="Ishikawa M."/>
            <person name="Iwata M."/>
            <person name="Karol K.G."/>
            <person name="Koehler B."/>
            <person name="Kolukisaoglu U."/>
            <person name="Kubo M."/>
            <person name="Kurata T."/>
            <person name="Lalonde S."/>
            <person name="Li K."/>
            <person name="Li Y."/>
            <person name="Litt A."/>
            <person name="Lyons E."/>
            <person name="Manning G."/>
            <person name="Maruyama T."/>
            <person name="Michael T.P."/>
            <person name="Mikami K."/>
            <person name="Miyazaki S."/>
            <person name="Morinaga S."/>
            <person name="Murata T."/>
            <person name="Mueller-Roeber B."/>
            <person name="Nelson D.R."/>
            <person name="Obara M."/>
            <person name="Oguri Y."/>
            <person name="Olmstead R.G."/>
            <person name="Onodera N."/>
            <person name="Petersen B.L."/>
            <person name="Pils B."/>
            <person name="Prigge M."/>
            <person name="Rensing S.A."/>
            <person name="Riano-Pachon D.M."/>
            <person name="Roberts A.W."/>
            <person name="Sato Y."/>
            <person name="Scheller H.V."/>
            <person name="Schulz B."/>
            <person name="Schulz C."/>
            <person name="Shakirov E.V."/>
            <person name="Shibagaki N."/>
            <person name="Shinohara N."/>
            <person name="Shippen D.E."/>
            <person name="Soerensen I."/>
            <person name="Sotooka R."/>
            <person name="Sugimoto N."/>
            <person name="Sugita M."/>
            <person name="Sumikawa N."/>
            <person name="Tanurdzic M."/>
            <person name="Theissen G."/>
            <person name="Ulvskov P."/>
            <person name="Wakazuki S."/>
            <person name="Weng J.K."/>
            <person name="Willats W.W."/>
            <person name="Wipf D."/>
            <person name="Wolf P.G."/>
            <person name="Yang L."/>
            <person name="Zimmer A.D."/>
            <person name="Zhu Q."/>
            <person name="Mitros T."/>
            <person name="Hellsten U."/>
            <person name="Loque D."/>
            <person name="Otillar R."/>
            <person name="Salamov A."/>
            <person name="Schmutz J."/>
            <person name="Shapiro H."/>
            <person name="Lindquist E."/>
            <person name="Lucas S."/>
            <person name="Rokhsar D."/>
            <person name="Grigoriev I.V."/>
        </authorList>
    </citation>
    <scope>NUCLEOTIDE SEQUENCE [LARGE SCALE GENOMIC DNA]</scope>
</reference>
<feature type="region of interest" description="Disordered" evidence="10">
    <location>
        <begin position="1078"/>
        <end position="1128"/>
    </location>
</feature>
<dbReference type="GO" id="GO:0003677">
    <property type="term" value="F:DNA binding"/>
    <property type="evidence" value="ECO:0000318"/>
    <property type="project" value="GO_Central"/>
</dbReference>
<dbReference type="CDD" id="cd18793">
    <property type="entry name" value="SF2_C_SNF"/>
    <property type="match status" value="1"/>
</dbReference>
<dbReference type="GO" id="GO:0140658">
    <property type="term" value="F:ATP-dependent chromatin remodeler activity"/>
    <property type="evidence" value="ECO:0000318"/>
    <property type="project" value="GO_Central"/>
</dbReference>
<dbReference type="InterPro" id="IPR000953">
    <property type="entry name" value="Chromo/chromo_shadow_dom"/>
</dbReference>
<feature type="domain" description="Chromo" evidence="11">
    <location>
        <begin position="416"/>
        <end position="452"/>
    </location>
</feature>
<keyword evidence="7" id="KW-0067">ATP-binding</keyword>
<sequence length="2037" mass="224376">MASAGFVLGWKGDEDEEVDIGGSDEEAPGIESAGAIIPAGVESAAARRIPAEDFEAERNKSAPSPSIFRGNERELPLPPGGKQRLENRALNGAPKLGMEAQDSRGCKKEAGAARRAENANGTAASIKGKEPVVEEEDETMAFKKRKVESSSLRDLKRRKDGDWRSSQWVACVLCKKWRRIPFELTVERSTWHCKENVWNSSIASCECPQEEASTFDNMPTMRVDFPNTLCISDGVLRRTSTPLDKSAAPVPDDMTVASETIIGSATDATDRAASPAENGAAALDVSKSALKTLTPEEGEAVANQDVSPCQVCGLGGQTISCSLTGCTSRYHFHCLVPPLTSRPSGGWYCKNHKVESIWLSSAECGDGGQMYYVKWRGRAHLYDSVLSEAVVAKLASKKLTHLKRNGKLLEWQPSWTVPERVIGMRQNDSQEIEWLVKWTQLGYEQSTWESASARFLLEEKGRLLIDVYEKWCEVARLRARAPQADKVSEKCARLIKQPSWLQSVSLQDHQLEMLNNLRDCWCKQKGGIVLSNPIQEEPVPVVAFSISLCREFRTKEPILVVTSPEMLPFWEKKLKEWTLDLNVVMYCGTPNSRYFIRQHEFSLIEGCVKLHIVVTTLDVVGSDVDVDFLKGFKWSCLLIHDSRRARRSIYKNLAKWDSEERQLIAEVLGKDKSVDWKELVACQHNAEPVNDLREYWVPAQMSPVQVHQYCLLIVKHFELLRSGNMSQGDNILHELVSVLRDCCSHPYLVSETLVKSIGELVPKGEWLNAGIRASGKLELMHKMLSHFYLNKKKTLIIVQNTRSKQLMNIIDDYLKQQFGSYGRIERGMDAQVRQASLTRFNSQDSSCFALLLERGAATSIPNQLTAVDAVFIYDSDWNPWSDTTCIRKLGLNNVTVYRLYSCLTVEEKILDGAREDVVSIERQLKNLSLKAMQEMLRWGAAALLQMDDWCTQNDAVTDPRRGWNGATVPNEIGKQLFSLDDDEVKAVSLGNHGTHLSDKARAILSHRDASSKGVPLYGVSSKACEDGNSTAADEFWSPLLKGKREKSLQLQGQRTRKPVEYRDFEDISKRKKRKLTSPSYLAAHGELRQVDASDTVRPTPDASTQVAAPPVSQSSGGRVTTSSSQREEQLERLSSLQGELMSLGEFIELPENVLKRALELLTFVVKNLRMNNNFRHEVELSLCWIAAEQMGVDFDKVVATLAATSEGFNVDEQSLEAVHNKLKIALGAFPASRSQNGQSPTVAATEKTQPAAVSPRASLDSPPGGCRVSVEKRDLLEEKKQELKTRRKAQTQKLLNSQKRVWCELMENETKQKVHLEKVYEAECRTIQALGTAESSRLLAEKAEEHKLRVKELQTRLDKERRELGERQTFTRNRMGAFFADRLKQLDNGVMPIDTTPATDNTAELRECQPESSANFSHKEQQLPRESDDLGRGNSRGVRQQQSPCEQQADPPMIQSEDTPARPRVSSVSMTTAEASHPVLPEAPVPAPEIGSSTREEVSVPAIRSKVTQVYASRSEEVPVPNVPASRRQEVQPPSIPASRTTSIAASRREVVPLTRDAAIAASGREEVPVTRDVSIAASGRAEAPAVPAPASRREEAPLPARTVEEVPLASDVVPPPASRSQVPPEIPASRSQQGPATGSRAAVVIALPASRGQEEFPRTTSGRANEIFAGNRSQVVVALPATGQIHAEAPLPLGQSPRVPQQPVSNFVPPARLSSHYDPLSLEETRLQKEMEKIKKARDDEVARLSKELEALKRKLEDECKAFAQKAEALQGNLAAVAAQRRLSEALRLKDSVRLKAMRGFSGSPGPPAPASVWHNSVMDFAAIAGANSRPQALAGSSSPMAAIYNTQHGILRVPGQHFGQQQHPQQVMVFPPPSPTNATRAPDLLRPISPSFATPSTQQTHHHTRLQFVPVSASTMMMTSPAVAPPSPTVVATTQELMNARVSSQVMYRNISENLRLSWLNQAHTGTGGGGGSFSNTGVVPAAAATDVAVDHAAQASASSVARVLAGGNAFIAQHPLDSRVSLGHADYICLSDEE</sequence>
<dbReference type="GO" id="GO:0005524">
    <property type="term" value="F:ATP binding"/>
    <property type="evidence" value="ECO:0007669"/>
    <property type="project" value="UniProtKB-KW"/>
</dbReference>
<dbReference type="SMART" id="SM00298">
    <property type="entry name" value="CHROMO"/>
    <property type="match status" value="2"/>
</dbReference>
<dbReference type="GO" id="GO:0003682">
    <property type="term" value="F:chromatin binding"/>
    <property type="evidence" value="ECO:0000318"/>
    <property type="project" value="GO_Central"/>
</dbReference>
<dbReference type="Pfam" id="PF25029">
    <property type="entry name" value="MOM1"/>
    <property type="match status" value="1"/>
</dbReference>